<dbReference type="PANTHER" id="PTHR46527">
    <property type="entry name" value="NUCLEOPORIN-LIKE PROTEIN 2"/>
    <property type="match status" value="1"/>
</dbReference>
<dbReference type="Pfam" id="PF18044">
    <property type="entry name" value="zf-CCCH_4"/>
    <property type="match status" value="1"/>
</dbReference>
<feature type="zinc finger region" description="C3H1-type" evidence="9">
    <location>
        <begin position="1"/>
        <end position="25"/>
    </location>
</feature>
<evidence type="ECO:0000256" key="3">
    <source>
        <dbReference type="ARBA" id="ARBA00022771"/>
    </source>
</evidence>
<evidence type="ECO:0000256" key="7">
    <source>
        <dbReference type="ARBA" id="ARBA00039886"/>
    </source>
</evidence>
<keyword evidence="5" id="KW-0539">Nucleus</keyword>
<comment type="function">
    <text evidence="6">Required for the export of mRNAs containing poly(A) tails from the nucleus into the cytoplasm.</text>
</comment>
<feature type="region of interest" description="Disordered" evidence="10">
    <location>
        <begin position="397"/>
        <end position="421"/>
    </location>
</feature>
<evidence type="ECO:0000256" key="10">
    <source>
        <dbReference type="SAM" id="MobiDB-lite"/>
    </source>
</evidence>
<dbReference type="EMBL" id="GIFC01017203">
    <property type="protein sequence ID" value="MXU99286.1"/>
    <property type="molecule type" value="Transcribed_RNA"/>
</dbReference>
<evidence type="ECO:0000256" key="9">
    <source>
        <dbReference type="PROSITE-ProRule" id="PRU00723"/>
    </source>
</evidence>
<feature type="compositionally biased region" description="Polar residues" evidence="10">
    <location>
        <begin position="107"/>
        <end position="124"/>
    </location>
</feature>
<dbReference type="InterPro" id="IPR051767">
    <property type="entry name" value="Nucleoporin_NUP42"/>
</dbReference>
<dbReference type="InterPro" id="IPR000571">
    <property type="entry name" value="Znf_CCCH"/>
</dbReference>
<evidence type="ECO:0000259" key="11">
    <source>
        <dbReference type="PROSITE" id="PS50103"/>
    </source>
</evidence>
<feature type="region of interest" description="Disordered" evidence="10">
    <location>
        <begin position="29"/>
        <end position="54"/>
    </location>
</feature>
<feature type="compositionally biased region" description="Polar residues" evidence="10">
    <location>
        <begin position="135"/>
        <end position="174"/>
    </location>
</feature>
<dbReference type="PROSITE" id="PS50103">
    <property type="entry name" value="ZF_C3H1"/>
    <property type="match status" value="1"/>
</dbReference>
<feature type="region of interest" description="Disordered" evidence="10">
    <location>
        <begin position="107"/>
        <end position="210"/>
    </location>
</feature>
<evidence type="ECO:0000256" key="4">
    <source>
        <dbReference type="ARBA" id="ARBA00022833"/>
    </source>
</evidence>
<accession>A0A6B0VC26</accession>
<evidence type="ECO:0000256" key="6">
    <source>
        <dbReference type="ARBA" id="ARBA00037262"/>
    </source>
</evidence>
<evidence type="ECO:0000256" key="2">
    <source>
        <dbReference type="ARBA" id="ARBA00022723"/>
    </source>
</evidence>
<keyword evidence="2 9" id="KW-0479">Metal-binding</keyword>
<name>A0A6B0VC26_IXORI</name>
<evidence type="ECO:0000313" key="12">
    <source>
        <dbReference type="EMBL" id="MXU99286.1"/>
    </source>
</evidence>
<dbReference type="GO" id="GO:0031965">
    <property type="term" value="C:nuclear membrane"/>
    <property type="evidence" value="ECO:0007669"/>
    <property type="project" value="UniProtKB-SubCell"/>
</dbReference>
<feature type="domain" description="C3H1-type" evidence="11">
    <location>
        <begin position="1"/>
        <end position="25"/>
    </location>
</feature>
<keyword evidence="3 9" id="KW-0863">Zinc-finger</keyword>
<dbReference type="GO" id="GO:0008270">
    <property type="term" value="F:zinc ion binding"/>
    <property type="evidence" value="ECO:0007669"/>
    <property type="project" value="UniProtKB-KW"/>
</dbReference>
<reference evidence="12" key="1">
    <citation type="submission" date="2019-12" db="EMBL/GenBank/DDBJ databases">
        <title>An insight into the sialome of adult female Ixodes ricinus ticks feeding for 6 days.</title>
        <authorList>
            <person name="Perner J."/>
            <person name="Ribeiro J.M.C."/>
        </authorList>
    </citation>
    <scope>NUCLEOTIDE SEQUENCE</scope>
    <source>
        <strain evidence="12">Semi-engorged</strain>
        <tissue evidence="12">Salivary glands</tissue>
    </source>
</reference>
<evidence type="ECO:0000256" key="8">
    <source>
        <dbReference type="ARBA" id="ARBA00042384"/>
    </source>
</evidence>
<sequence length="421" mass="48045">MSVCWFYVQGRCRFGDRCRYLHPREGYPHSDRCNLQQDNYRSSHQSRSPQQPLVRASSFDFNAALEQTRKQEERQKPRGYRDPSYGGSYGSAEDRHVDRDWYQGNQNRYQSNQDSYQDRYQGNQDRYHGSRDRYQGSQERYQGSQERYQGSQERYQGSQERYQGSQERYQGNRNRYQEDQDQHLGSQSKHRWVKDGHQSERSDNRSNGKAAVTFDFNKALDEATKLDEDRDASESLGDASLGVVRDMKTWRASGQWPFSSYGPYANSLSYPGFADASMEEVRWECYQAKEAGTMSAYIQQLNQIGQNVQQNIDHLLAMTPTAKEILANLPLGQNAKAPFAPAGSGCLAVSSSGSTATAKSSLPQVPIMPAARPQAASERAASIYSLVQDLTEEERQQFLAENFSPGKMPQRPPPREYCALP</sequence>
<feature type="compositionally biased region" description="Low complexity" evidence="10">
    <location>
        <begin position="42"/>
        <end position="52"/>
    </location>
</feature>
<feature type="compositionally biased region" description="Basic and acidic residues" evidence="10">
    <location>
        <begin position="193"/>
        <end position="206"/>
    </location>
</feature>
<feature type="compositionally biased region" description="Basic and acidic residues" evidence="10">
    <location>
        <begin position="68"/>
        <end position="81"/>
    </location>
</feature>
<feature type="region of interest" description="Disordered" evidence="10">
    <location>
        <begin position="68"/>
        <end position="95"/>
    </location>
</feature>
<dbReference type="InterPro" id="IPR036855">
    <property type="entry name" value="Znf_CCCH_sf"/>
</dbReference>
<evidence type="ECO:0000256" key="1">
    <source>
        <dbReference type="ARBA" id="ARBA00004335"/>
    </source>
</evidence>
<evidence type="ECO:0000256" key="5">
    <source>
        <dbReference type="ARBA" id="ARBA00023242"/>
    </source>
</evidence>
<dbReference type="AlphaFoldDB" id="A0A6B0VC26"/>
<proteinExistence type="predicted"/>
<comment type="subcellular location">
    <subcellularLocation>
        <location evidence="1">Nucleus membrane</location>
        <topology evidence="1">Peripheral membrane protein</topology>
        <orientation evidence="1">Cytoplasmic side</orientation>
    </subcellularLocation>
</comment>
<dbReference type="PANTHER" id="PTHR46527:SF1">
    <property type="entry name" value="NUCLEOPORIN NUP42"/>
    <property type="match status" value="1"/>
</dbReference>
<dbReference type="SUPFAM" id="SSF90229">
    <property type="entry name" value="CCCH zinc finger"/>
    <property type="match status" value="1"/>
</dbReference>
<dbReference type="InterPro" id="IPR041367">
    <property type="entry name" value="Znf-CCCH_4"/>
</dbReference>
<feature type="compositionally biased region" description="Basic and acidic residues" evidence="10">
    <location>
        <begin position="125"/>
        <end position="134"/>
    </location>
</feature>
<organism evidence="12">
    <name type="scientific">Ixodes ricinus</name>
    <name type="common">Common tick</name>
    <name type="synonym">Acarus ricinus</name>
    <dbReference type="NCBI Taxonomy" id="34613"/>
    <lineage>
        <taxon>Eukaryota</taxon>
        <taxon>Metazoa</taxon>
        <taxon>Ecdysozoa</taxon>
        <taxon>Arthropoda</taxon>
        <taxon>Chelicerata</taxon>
        <taxon>Arachnida</taxon>
        <taxon>Acari</taxon>
        <taxon>Parasitiformes</taxon>
        <taxon>Ixodida</taxon>
        <taxon>Ixodoidea</taxon>
        <taxon>Ixodidae</taxon>
        <taxon>Ixodinae</taxon>
        <taxon>Ixodes</taxon>
    </lineage>
</organism>
<dbReference type="Gene3D" id="4.10.1000.10">
    <property type="entry name" value="Zinc finger, CCCH-type"/>
    <property type="match status" value="1"/>
</dbReference>
<protein>
    <recommendedName>
        <fullName evidence="7">Nucleoporin NUP42</fullName>
    </recommendedName>
    <alternativeName>
        <fullName evidence="8">Nucleoporin-like protein 2</fullName>
    </alternativeName>
</protein>
<keyword evidence="4 9" id="KW-0862">Zinc</keyword>